<protein>
    <submittedName>
        <fullName evidence="1">Uncharacterized protein</fullName>
    </submittedName>
</protein>
<dbReference type="AlphaFoldDB" id="A0AAE1KRN8"/>
<dbReference type="Proteomes" id="UP001286313">
    <property type="component" value="Unassembled WGS sequence"/>
</dbReference>
<evidence type="ECO:0000313" key="2">
    <source>
        <dbReference type="Proteomes" id="UP001286313"/>
    </source>
</evidence>
<name>A0AAE1KRN8_PETCI</name>
<comment type="caution">
    <text evidence="1">The sequence shown here is derived from an EMBL/GenBank/DDBJ whole genome shotgun (WGS) entry which is preliminary data.</text>
</comment>
<proteinExistence type="predicted"/>
<keyword evidence="2" id="KW-1185">Reference proteome</keyword>
<dbReference type="EMBL" id="JAWQEG010001113">
    <property type="protein sequence ID" value="KAK3882249.1"/>
    <property type="molecule type" value="Genomic_DNA"/>
</dbReference>
<reference evidence="1" key="1">
    <citation type="submission" date="2023-10" db="EMBL/GenBank/DDBJ databases">
        <title>Genome assemblies of two species of porcelain crab, Petrolisthes cinctipes and Petrolisthes manimaculis (Anomura: Porcellanidae).</title>
        <authorList>
            <person name="Angst P."/>
        </authorList>
    </citation>
    <scope>NUCLEOTIDE SEQUENCE</scope>
    <source>
        <strain evidence="1">PB745_01</strain>
        <tissue evidence="1">Gill</tissue>
    </source>
</reference>
<gene>
    <name evidence="1" type="ORF">Pcinc_013362</name>
</gene>
<sequence>MDDDRTEIKCPRSNSVTWEHFEKVANEPGVVYKAVAEDEDLGLTCPLGPGRNIRCPCATTHYIIHHHLFHIHTTSGQVFVRTGVHLVPGGRYRALIVASNANTTGPKEDIMVTGGGAPGLTDHLVLTVLVRLPHTLNLLLLPQNIVWTLSSVIKLLATHADQTDYNEVSRLSATLGENTWRDLTLIKHVREKHYEAQLTKSVTKDPDSQGERNLVQLVPYHL</sequence>
<organism evidence="1 2">
    <name type="scientific">Petrolisthes cinctipes</name>
    <name type="common">Flat porcelain crab</name>
    <dbReference type="NCBI Taxonomy" id="88211"/>
    <lineage>
        <taxon>Eukaryota</taxon>
        <taxon>Metazoa</taxon>
        <taxon>Ecdysozoa</taxon>
        <taxon>Arthropoda</taxon>
        <taxon>Crustacea</taxon>
        <taxon>Multicrustacea</taxon>
        <taxon>Malacostraca</taxon>
        <taxon>Eumalacostraca</taxon>
        <taxon>Eucarida</taxon>
        <taxon>Decapoda</taxon>
        <taxon>Pleocyemata</taxon>
        <taxon>Anomura</taxon>
        <taxon>Galatheoidea</taxon>
        <taxon>Porcellanidae</taxon>
        <taxon>Petrolisthes</taxon>
    </lineage>
</organism>
<evidence type="ECO:0000313" key="1">
    <source>
        <dbReference type="EMBL" id="KAK3882249.1"/>
    </source>
</evidence>
<accession>A0AAE1KRN8</accession>